<proteinExistence type="inferred from homology"/>
<dbReference type="InterPro" id="IPR004090">
    <property type="entry name" value="Chemotax_Me-accpt_rcpt"/>
</dbReference>
<organism evidence="6 7">
    <name type="scientific">Methanospirillum lacunae</name>
    <dbReference type="NCBI Taxonomy" id="668570"/>
    <lineage>
        <taxon>Archaea</taxon>
        <taxon>Methanobacteriati</taxon>
        <taxon>Methanobacteriota</taxon>
        <taxon>Stenosarchaea group</taxon>
        <taxon>Methanomicrobia</taxon>
        <taxon>Methanomicrobiales</taxon>
        <taxon>Methanospirillaceae</taxon>
        <taxon>Methanospirillum</taxon>
    </lineage>
</organism>
<evidence type="ECO:0000256" key="2">
    <source>
        <dbReference type="ARBA" id="ARBA00029447"/>
    </source>
</evidence>
<keyword evidence="1 3" id="KW-0807">Transducer</keyword>
<dbReference type="Pfam" id="PF00015">
    <property type="entry name" value="MCPsignal"/>
    <property type="match status" value="1"/>
</dbReference>
<dbReference type="GeneID" id="97549727"/>
<keyword evidence="7" id="KW-1185">Reference proteome</keyword>
<dbReference type="PROSITE" id="PS50111">
    <property type="entry name" value="CHEMOTAXIS_TRANSDUC_2"/>
    <property type="match status" value="1"/>
</dbReference>
<dbReference type="EMBL" id="QGMY01000002">
    <property type="protein sequence ID" value="PWR74345.1"/>
    <property type="molecule type" value="Genomic_DNA"/>
</dbReference>
<dbReference type="PANTHER" id="PTHR32089:SF112">
    <property type="entry name" value="LYSOZYME-LIKE PROTEIN-RELATED"/>
    <property type="match status" value="1"/>
</dbReference>
<dbReference type="PRINTS" id="PR00260">
    <property type="entry name" value="CHEMTRNSDUCR"/>
</dbReference>
<dbReference type="CDD" id="cd11386">
    <property type="entry name" value="MCP_signal"/>
    <property type="match status" value="1"/>
</dbReference>
<feature type="domain" description="Methyl-accepting transducer" evidence="4">
    <location>
        <begin position="203"/>
        <end position="439"/>
    </location>
</feature>
<evidence type="ECO:0000256" key="3">
    <source>
        <dbReference type="PROSITE-ProRule" id="PRU00284"/>
    </source>
</evidence>
<dbReference type="OrthoDB" id="8523at2157"/>
<accession>A0A2V2N759</accession>
<dbReference type="InterPro" id="IPR003660">
    <property type="entry name" value="HAMP_dom"/>
</dbReference>
<evidence type="ECO:0000259" key="4">
    <source>
        <dbReference type="PROSITE" id="PS50111"/>
    </source>
</evidence>
<dbReference type="PANTHER" id="PTHR32089">
    <property type="entry name" value="METHYL-ACCEPTING CHEMOTAXIS PROTEIN MCPB"/>
    <property type="match status" value="1"/>
</dbReference>
<feature type="domain" description="HAMP" evidence="5">
    <location>
        <begin position="138"/>
        <end position="184"/>
    </location>
</feature>
<protein>
    <submittedName>
        <fullName evidence="6">Uncharacterized protein</fullName>
    </submittedName>
</protein>
<evidence type="ECO:0000313" key="6">
    <source>
        <dbReference type="EMBL" id="PWR74345.1"/>
    </source>
</evidence>
<evidence type="ECO:0000313" key="7">
    <source>
        <dbReference type="Proteomes" id="UP000245657"/>
    </source>
</evidence>
<dbReference type="PROSITE" id="PS50885">
    <property type="entry name" value="HAMP"/>
    <property type="match status" value="1"/>
</dbReference>
<dbReference type="RefSeq" id="WP_109967624.1">
    <property type="nucleotide sequence ID" value="NZ_CP176093.1"/>
</dbReference>
<sequence length="489" mass="53240">MSNPELIFSGDCKNILDALPQAILIIQNEVHVFCNHSALTLFHASNIADIIGKKHEIISSSTQTDGRSVEYLNGVIFPRVLSGDSDTVTWNYNDRTGYSFTAESFFTKITWKESPGILVSIIPQKPKETGENAYELSITDLEKSLQAVSSGDLTLLVSINDGDPLSRIKTDYNNTIMYLRDVIEKIRQKSAILEKMITEISSATDQVVGVSQKVSETAHSTEQKIIQQRENVNNIESKISDLSASIEEIAGSIQEVRSLTSDVHSIGQEAIQLGKNTSKKMQKIGSISKEAVDQITELTVRAAEIAKFSRLIGEIASQTNLLALNAAIEAARAGEHGRGFAVVAGEVKSLALESREATGKIGEVIEGIVRSTEKTAASITSAHEETMSEIENVDNTIASLNGIVLTIEMTVTSISDISKAADSQADDTTMVNKDIQDLSRLINDDEKEMDELSDLAEKSNTSVEEMANGATKILSLVKDLQVMMSHFKI</sequence>
<dbReference type="GO" id="GO:0006935">
    <property type="term" value="P:chemotaxis"/>
    <property type="evidence" value="ECO:0007669"/>
    <property type="project" value="InterPro"/>
</dbReference>
<comment type="caution">
    <text evidence="6">The sequence shown here is derived from an EMBL/GenBank/DDBJ whole genome shotgun (WGS) entry which is preliminary data.</text>
</comment>
<dbReference type="SUPFAM" id="SSF58104">
    <property type="entry name" value="Methyl-accepting chemotaxis protein (MCP) signaling domain"/>
    <property type="match status" value="1"/>
</dbReference>
<comment type="similarity">
    <text evidence="2">Belongs to the methyl-accepting chemotaxis (MCP) protein family.</text>
</comment>
<name>A0A2V2N759_9EURY</name>
<dbReference type="AlphaFoldDB" id="A0A2V2N759"/>
<dbReference type="GO" id="GO:0004888">
    <property type="term" value="F:transmembrane signaling receptor activity"/>
    <property type="evidence" value="ECO:0007669"/>
    <property type="project" value="InterPro"/>
</dbReference>
<dbReference type="Gene3D" id="1.10.287.950">
    <property type="entry name" value="Methyl-accepting chemotaxis protein"/>
    <property type="match status" value="1"/>
</dbReference>
<dbReference type="SMART" id="SM00283">
    <property type="entry name" value="MA"/>
    <property type="match status" value="1"/>
</dbReference>
<dbReference type="Proteomes" id="UP000245657">
    <property type="component" value="Unassembled WGS sequence"/>
</dbReference>
<evidence type="ECO:0000259" key="5">
    <source>
        <dbReference type="PROSITE" id="PS50885"/>
    </source>
</evidence>
<dbReference type="GO" id="GO:0016020">
    <property type="term" value="C:membrane"/>
    <property type="evidence" value="ECO:0007669"/>
    <property type="project" value="InterPro"/>
</dbReference>
<dbReference type="GO" id="GO:0007165">
    <property type="term" value="P:signal transduction"/>
    <property type="evidence" value="ECO:0007669"/>
    <property type="project" value="UniProtKB-KW"/>
</dbReference>
<dbReference type="InterPro" id="IPR004089">
    <property type="entry name" value="MCPsignal_dom"/>
</dbReference>
<reference evidence="6 7" key="1">
    <citation type="submission" date="2018-05" db="EMBL/GenBank/DDBJ databases">
        <title>Draft genome of Methanospirillum lacunae Ki8-1.</title>
        <authorList>
            <person name="Dueholm M.S."/>
            <person name="Nielsen P.H."/>
            <person name="Bakmann L.F."/>
            <person name="Otzen D.E."/>
        </authorList>
    </citation>
    <scope>NUCLEOTIDE SEQUENCE [LARGE SCALE GENOMIC DNA]</scope>
    <source>
        <strain evidence="6 7">Ki8-1</strain>
    </source>
</reference>
<evidence type="ECO:0000256" key="1">
    <source>
        <dbReference type="ARBA" id="ARBA00023224"/>
    </source>
</evidence>
<gene>
    <name evidence="6" type="ORF">DK846_04135</name>
</gene>